<reference evidence="1" key="2">
    <citation type="submission" date="2022-09" db="EMBL/GenBank/DDBJ databases">
        <authorList>
            <person name="Sun Q."/>
            <person name="Ohkuma M."/>
        </authorList>
    </citation>
    <scope>NUCLEOTIDE SEQUENCE</scope>
    <source>
        <strain evidence="1">JCM 3093</strain>
    </source>
</reference>
<comment type="caution">
    <text evidence="1">The sequence shown here is derived from an EMBL/GenBank/DDBJ whole genome shotgun (WGS) entry which is preliminary data.</text>
</comment>
<dbReference type="AlphaFoldDB" id="A0AA37BNM8"/>
<reference evidence="1" key="1">
    <citation type="journal article" date="2014" name="Int. J. Syst. Evol. Microbiol.">
        <title>Complete genome sequence of Corynebacterium casei LMG S-19264T (=DSM 44701T), isolated from a smear-ripened cheese.</title>
        <authorList>
            <consortium name="US DOE Joint Genome Institute (JGI-PGF)"/>
            <person name="Walter F."/>
            <person name="Albersmeier A."/>
            <person name="Kalinowski J."/>
            <person name="Ruckert C."/>
        </authorList>
    </citation>
    <scope>NUCLEOTIDE SEQUENCE</scope>
    <source>
        <strain evidence="1">JCM 3093</strain>
    </source>
</reference>
<dbReference type="Proteomes" id="UP000627984">
    <property type="component" value="Unassembled WGS sequence"/>
</dbReference>
<sequence length="105" mass="11443">MQARGGPLPRLQARTEGLRLQLGGETPQMVDCLAPVSRHPDHPRRALVSVFPAGCGLESRTAIGFLPRKEGGTVDYLRNPPVFRAETTGKGTVVHRSDYSAVRPR</sequence>
<dbReference type="EMBL" id="BMQD01000041">
    <property type="protein sequence ID" value="GGK98222.1"/>
    <property type="molecule type" value="Genomic_DNA"/>
</dbReference>
<evidence type="ECO:0000313" key="1">
    <source>
        <dbReference type="EMBL" id="GGK98222.1"/>
    </source>
</evidence>
<organism evidence="1 2">
    <name type="scientific">Planomonospora parontospora</name>
    <dbReference type="NCBI Taxonomy" id="58119"/>
    <lineage>
        <taxon>Bacteria</taxon>
        <taxon>Bacillati</taxon>
        <taxon>Actinomycetota</taxon>
        <taxon>Actinomycetes</taxon>
        <taxon>Streptosporangiales</taxon>
        <taxon>Streptosporangiaceae</taxon>
        <taxon>Planomonospora</taxon>
    </lineage>
</organism>
<proteinExistence type="predicted"/>
<name>A0AA37BNM8_9ACTN</name>
<evidence type="ECO:0000313" key="2">
    <source>
        <dbReference type="Proteomes" id="UP000627984"/>
    </source>
</evidence>
<gene>
    <name evidence="1" type="ORF">GCM10010126_67000</name>
</gene>
<accession>A0AA37BNM8</accession>
<protein>
    <submittedName>
        <fullName evidence="1">Uncharacterized protein</fullName>
    </submittedName>
</protein>